<sequence length="527" mass="62770">MPNRSADALFQLIKSLHKAEKRHFKLYIKRSSAKEDLKIVELFDSLDKLADYDEKLLLKKLPSIQKPQLNNVKTHLYKQLLASLRDLKSADTLELQLSEQLDNARILYHKGLKHQALRILERSRELAKANGKFNFLAQVISLEKKIETLHITRTIQEKTERLTQEALEISAHIDRVTKLSNLALLLYGWYTKNGHARNEQDESGIRKYFKEQLPSDAFELTDFYERLYLFQSYTWYAFIRQDFLMYYRYAQKWVDLFDENEDMKKVEIGHYIKGMHNLLNAHFDLRNFQQFESVLSAFEAFAETPIAQQHDNFRIHTSIYINSAKLNWHLMTGTFKDGLKLVDRIAANLEEYSLYVDPHRIVVFNYKFATLYFGSGDYNTCIDYLQRIIYDTSADLRIDLQSYARLMHMLAHYELGNDEIIESLIKSVYRFMAKMKNLTVVEEEMFRFIRHNFGVSVRRMKPELEKFLNKIKHLEKSRFETRAFAYLDIISWVESKVYEKPMSEIIHAKYMAQRRRRYAGKEERREN</sequence>
<evidence type="ECO:0008006" key="3">
    <source>
        <dbReference type="Google" id="ProtNLM"/>
    </source>
</evidence>
<reference evidence="1 2" key="1">
    <citation type="submission" date="2016-07" db="EMBL/GenBank/DDBJ databases">
        <title>Genome analysis of Flavihumibacter stibioxidans YS-17.</title>
        <authorList>
            <person name="Shi K."/>
            <person name="Han Y."/>
            <person name="Wang G."/>
        </authorList>
    </citation>
    <scope>NUCLEOTIDE SEQUENCE [LARGE SCALE GENOMIC DNA]</scope>
    <source>
        <strain evidence="1 2">YS-17</strain>
    </source>
</reference>
<accession>A0ABR7M8B2</accession>
<proteinExistence type="predicted"/>
<keyword evidence="2" id="KW-1185">Reference proteome</keyword>
<comment type="caution">
    <text evidence="1">The sequence shown here is derived from an EMBL/GenBank/DDBJ whole genome shotgun (WGS) entry which is preliminary data.</text>
</comment>
<dbReference type="Proteomes" id="UP000765802">
    <property type="component" value="Unassembled WGS sequence"/>
</dbReference>
<dbReference type="EMBL" id="MBUA01000012">
    <property type="protein sequence ID" value="MBC6491212.1"/>
    <property type="molecule type" value="Genomic_DNA"/>
</dbReference>
<evidence type="ECO:0000313" key="1">
    <source>
        <dbReference type="EMBL" id="MBC6491212.1"/>
    </source>
</evidence>
<evidence type="ECO:0000313" key="2">
    <source>
        <dbReference type="Proteomes" id="UP000765802"/>
    </source>
</evidence>
<dbReference type="RefSeq" id="WP_187256862.1">
    <property type="nucleotide sequence ID" value="NZ_JBHULF010000014.1"/>
</dbReference>
<organism evidence="1 2">
    <name type="scientific">Flavihumibacter stibioxidans</name>
    <dbReference type="NCBI Taxonomy" id="1834163"/>
    <lineage>
        <taxon>Bacteria</taxon>
        <taxon>Pseudomonadati</taxon>
        <taxon>Bacteroidota</taxon>
        <taxon>Chitinophagia</taxon>
        <taxon>Chitinophagales</taxon>
        <taxon>Chitinophagaceae</taxon>
        <taxon>Flavihumibacter</taxon>
    </lineage>
</organism>
<protein>
    <recommendedName>
        <fullName evidence="3">Tetratricopeptide repeat protein</fullName>
    </recommendedName>
</protein>
<name>A0ABR7M8B2_9BACT</name>
<gene>
    <name evidence="1" type="ORF">BC349_09225</name>
</gene>